<dbReference type="InParanoid" id="A0A3N4KDR5"/>
<gene>
    <name evidence="2" type="ORF">P167DRAFT_549695</name>
</gene>
<reference evidence="2 3" key="1">
    <citation type="journal article" date="2018" name="Nat. Ecol. Evol.">
        <title>Pezizomycetes genomes reveal the molecular basis of ectomycorrhizal truffle lifestyle.</title>
        <authorList>
            <person name="Murat C."/>
            <person name="Payen T."/>
            <person name="Noel B."/>
            <person name="Kuo A."/>
            <person name="Morin E."/>
            <person name="Chen J."/>
            <person name="Kohler A."/>
            <person name="Krizsan K."/>
            <person name="Balestrini R."/>
            <person name="Da Silva C."/>
            <person name="Montanini B."/>
            <person name="Hainaut M."/>
            <person name="Levati E."/>
            <person name="Barry K.W."/>
            <person name="Belfiori B."/>
            <person name="Cichocki N."/>
            <person name="Clum A."/>
            <person name="Dockter R.B."/>
            <person name="Fauchery L."/>
            <person name="Guy J."/>
            <person name="Iotti M."/>
            <person name="Le Tacon F."/>
            <person name="Lindquist E.A."/>
            <person name="Lipzen A."/>
            <person name="Malagnac F."/>
            <person name="Mello A."/>
            <person name="Molinier V."/>
            <person name="Miyauchi S."/>
            <person name="Poulain J."/>
            <person name="Riccioni C."/>
            <person name="Rubini A."/>
            <person name="Sitrit Y."/>
            <person name="Splivallo R."/>
            <person name="Traeger S."/>
            <person name="Wang M."/>
            <person name="Zifcakova L."/>
            <person name="Wipf D."/>
            <person name="Zambonelli A."/>
            <person name="Paolocci F."/>
            <person name="Nowrousian M."/>
            <person name="Ottonello S."/>
            <person name="Baldrian P."/>
            <person name="Spatafora J.W."/>
            <person name="Henrissat B."/>
            <person name="Nagy L.G."/>
            <person name="Aury J.M."/>
            <person name="Wincker P."/>
            <person name="Grigoriev I.V."/>
            <person name="Bonfante P."/>
            <person name="Martin F.M."/>
        </authorList>
    </citation>
    <scope>NUCLEOTIDE SEQUENCE [LARGE SCALE GENOMIC DNA]</scope>
    <source>
        <strain evidence="2 3">CCBAS932</strain>
    </source>
</reference>
<proteinExistence type="predicted"/>
<dbReference type="EMBL" id="ML119181">
    <property type="protein sequence ID" value="RPB07489.1"/>
    <property type="molecule type" value="Genomic_DNA"/>
</dbReference>
<dbReference type="Proteomes" id="UP000277580">
    <property type="component" value="Unassembled WGS sequence"/>
</dbReference>
<protein>
    <submittedName>
        <fullName evidence="2">Uncharacterized protein</fullName>
    </submittedName>
</protein>
<name>A0A3N4KDR5_9PEZI</name>
<dbReference type="AlphaFoldDB" id="A0A3N4KDR5"/>
<evidence type="ECO:0000313" key="3">
    <source>
        <dbReference type="Proteomes" id="UP000277580"/>
    </source>
</evidence>
<evidence type="ECO:0000256" key="1">
    <source>
        <dbReference type="SAM" id="MobiDB-lite"/>
    </source>
</evidence>
<accession>A0A3N4KDR5</accession>
<evidence type="ECO:0000313" key="2">
    <source>
        <dbReference type="EMBL" id="RPB07489.1"/>
    </source>
</evidence>
<organism evidence="2 3">
    <name type="scientific">Morchella conica CCBAS932</name>
    <dbReference type="NCBI Taxonomy" id="1392247"/>
    <lineage>
        <taxon>Eukaryota</taxon>
        <taxon>Fungi</taxon>
        <taxon>Dikarya</taxon>
        <taxon>Ascomycota</taxon>
        <taxon>Pezizomycotina</taxon>
        <taxon>Pezizomycetes</taxon>
        <taxon>Pezizales</taxon>
        <taxon>Morchellaceae</taxon>
        <taxon>Morchella</taxon>
    </lineage>
</organism>
<feature type="compositionally biased region" description="Basic and acidic residues" evidence="1">
    <location>
        <begin position="106"/>
        <end position="129"/>
    </location>
</feature>
<keyword evidence="3" id="KW-1185">Reference proteome</keyword>
<sequence length="147" mass="16769">MVIIESAARTALIASACAFAMDAIRAARPLNAEARHELTMIRCYLLRNGYDLQARAPREGVTMTDDMEVAVEAMELCKLVIMQTDYSMKLMDDARNYMLWKEREDAQRDEAEARAKEAEAEEEVTRMREVEEEEDVDGQGVDLEDQD</sequence>
<feature type="region of interest" description="Disordered" evidence="1">
    <location>
        <begin position="106"/>
        <end position="147"/>
    </location>
</feature>
<feature type="compositionally biased region" description="Acidic residues" evidence="1">
    <location>
        <begin position="130"/>
        <end position="147"/>
    </location>
</feature>